<keyword evidence="3" id="KW-1185">Reference proteome</keyword>
<organism evidence="2 3">
    <name type="scientific">Prorocentrum cordatum</name>
    <dbReference type="NCBI Taxonomy" id="2364126"/>
    <lineage>
        <taxon>Eukaryota</taxon>
        <taxon>Sar</taxon>
        <taxon>Alveolata</taxon>
        <taxon>Dinophyceae</taxon>
        <taxon>Prorocentrales</taxon>
        <taxon>Prorocentraceae</taxon>
        <taxon>Prorocentrum</taxon>
    </lineage>
</organism>
<protein>
    <submittedName>
        <fullName evidence="2">Uncharacterized protein</fullName>
    </submittedName>
</protein>
<feature type="non-terminal residue" evidence="2">
    <location>
        <position position="1"/>
    </location>
</feature>
<evidence type="ECO:0000313" key="2">
    <source>
        <dbReference type="EMBL" id="CAK0838168.1"/>
    </source>
</evidence>
<name>A0ABN9SZW2_9DINO</name>
<dbReference type="Proteomes" id="UP001189429">
    <property type="component" value="Unassembled WGS sequence"/>
</dbReference>
<comment type="caution">
    <text evidence="2">The sequence shown here is derived from an EMBL/GenBank/DDBJ whole genome shotgun (WGS) entry which is preliminary data.</text>
</comment>
<reference evidence="2" key="1">
    <citation type="submission" date="2023-10" db="EMBL/GenBank/DDBJ databases">
        <authorList>
            <person name="Chen Y."/>
            <person name="Shah S."/>
            <person name="Dougan E. K."/>
            <person name="Thang M."/>
            <person name="Chan C."/>
        </authorList>
    </citation>
    <scope>NUCLEOTIDE SEQUENCE [LARGE SCALE GENOMIC DNA]</scope>
</reference>
<sequence>DDEILQMLKPACGDVRAPRQLNQTITKAMLEIGFLQHALDRSCFLSRTTTSTVLDGVLGLHVDDFIGGGENFEREEDLYNKQAYEGTFLDRVQRLNQRFKFGKREFSSSSVCCGKENTQSFSRNEIEVKAEAYIHKVKPISVAKTRRTHPDDPCTPKEISQLRGLNGAMQWPASQCMVQTAATVPVAQGDVSKATVGEAQSAANAVDALEFAKTMLTTMLFPTMQLTGTEMLKVLGRRPCITDCKALYDVANSQAAAKGLTERRTGIEILQVNEKMREFGGVWRWTNTPQQMADGLTKQVRQQFVEKLRRMTHALKYDATFTASKKANQAEDAEGEDGDEHEDQLREHVRATIGSTRTARRIAQIVAAAAMKCVKGEKIEKVETEFPWVLVSLFGLLVAIILCCGCALAATCWLKYTTDQKLMDKVRVHRDARTMAEQKADTTTMEHRANDEREPDNKKLVRTASTQSQCTYRRDLTTPRFQYLREFEKTASLSAEFEA</sequence>
<accession>A0ABN9SZW2</accession>
<evidence type="ECO:0000313" key="3">
    <source>
        <dbReference type="Proteomes" id="UP001189429"/>
    </source>
</evidence>
<keyword evidence="1" id="KW-0472">Membrane</keyword>
<proteinExistence type="predicted"/>
<keyword evidence="1" id="KW-0812">Transmembrane</keyword>
<keyword evidence="1" id="KW-1133">Transmembrane helix</keyword>
<evidence type="ECO:0000256" key="1">
    <source>
        <dbReference type="SAM" id="Phobius"/>
    </source>
</evidence>
<feature type="transmembrane region" description="Helical" evidence="1">
    <location>
        <begin position="388"/>
        <end position="414"/>
    </location>
</feature>
<gene>
    <name evidence="2" type="ORF">PCOR1329_LOCUS34189</name>
</gene>
<dbReference type="EMBL" id="CAUYUJ010014205">
    <property type="protein sequence ID" value="CAK0838168.1"/>
    <property type="molecule type" value="Genomic_DNA"/>
</dbReference>